<dbReference type="InterPro" id="IPR049174">
    <property type="entry name" value="Beta-AFase-like"/>
</dbReference>
<evidence type="ECO:0000259" key="2">
    <source>
        <dbReference type="Pfam" id="PF20736"/>
    </source>
</evidence>
<protein>
    <submittedName>
        <fullName evidence="4">Glycoside hydrolase family 127 protein</fullName>
    </submittedName>
</protein>
<dbReference type="Pfam" id="PF07944">
    <property type="entry name" value="Beta-AFase-like_GH127_cat"/>
    <property type="match status" value="1"/>
</dbReference>
<reference evidence="4 5" key="1">
    <citation type="submission" date="2020-02" db="EMBL/GenBank/DDBJ databases">
        <title>Whole-genome analyses of novel actinobacteria.</title>
        <authorList>
            <person name="Sahin N."/>
            <person name="Gencbay T."/>
        </authorList>
    </citation>
    <scope>NUCLEOTIDE SEQUENCE [LARGE SCALE GENOMIC DNA]</scope>
    <source>
        <strain evidence="4 5">HC44</strain>
    </source>
</reference>
<dbReference type="AlphaFoldDB" id="A0A6G4V1E8"/>
<sequence length="624" mass="67948">MTTKNTGPVRLTDAAHTALRPAAAARITGGFWAARRRTNADVSIPQGPSKLEEAGNLANLRAAADGKGGFTGDFQFQDSDVHKWLEAASWQLADSPENTQLAAHIGELTALLAAAQDADGYLQTYYQVARPELRWQELGWGHELYCAGHLIQAAVAHHRATGRRDLLDVAERFAAHIDATFGKDKAIDGVCGHPEIETALVELYRETGEHRWLDLAAYFVDRRGYGVLSAGVDRGHDRDMGQAYWQDHTPVREADTVEGHAVRQLYLLAGAADLAAETGEPELLAALERIWDAMVATKTYVTGGVGSRHEGEAFGDPFELPPDRAYAETCAAIASVQWSWRMALLTGEAKYSDLVERTLFNGFLSGVGLDGDSWLYVNPLQVREEYAGRGGDQTARRTPWFRCACCPPNVMRLLASLPHYVASGDAEGLQLHQYATGVYAAGEGVVRVETEYPWDGRITVTVEEAPADRDWSLSLRIPSWCSEFKASTPDGSAPAEAGSGWLRMRRRWAPGDTLTLDLDLTARLTRPDPRVDAVRGCVAIERGPLVHCLEGVDQQPGIRLDDVTLAPGSDLAASLEPGLLGGVAVVTAGGRRRSDGGDVRLTAVPYYAWANREEGAMRVWIPQE</sequence>
<name>A0A6G4V1E8_9ACTN</name>
<dbReference type="InterPro" id="IPR008928">
    <property type="entry name" value="6-hairpin_glycosidase_sf"/>
</dbReference>
<dbReference type="Pfam" id="PF20737">
    <property type="entry name" value="Glyco_hydro127C"/>
    <property type="match status" value="1"/>
</dbReference>
<accession>A0A6G4V1E8</accession>
<dbReference type="PANTHER" id="PTHR43465">
    <property type="entry name" value="DUF1680 DOMAIN PROTEIN (AFU_ORTHOLOGUE AFUA_1G08910)"/>
    <property type="match status" value="1"/>
</dbReference>
<feature type="domain" description="Non-reducing end beta-L-arabinofuranosidase-like GH127 middle" evidence="2">
    <location>
        <begin position="445"/>
        <end position="519"/>
    </location>
</feature>
<evidence type="ECO:0000259" key="1">
    <source>
        <dbReference type="Pfam" id="PF07944"/>
    </source>
</evidence>
<proteinExistence type="predicted"/>
<dbReference type="GO" id="GO:0016787">
    <property type="term" value="F:hydrolase activity"/>
    <property type="evidence" value="ECO:0007669"/>
    <property type="project" value="UniProtKB-KW"/>
</dbReference>
<dbReference type="InterPro" id="IPR049049">
    <property type="entry name" value="Beta-AFase-like_GH127_C"/>
</dbReference>
<dbReference type="RefSeq" id="WP_165256493.1">
    <property type="nucleotide sequence ID" value="NZ_JAAKZY010000019.1"/>
</dbReference>
<dbReference type="InterPro" id="IPR049046">
    <property type="entry name" value="Beta-AFase-like_GH127_middle"/>
</dbReference>
<dbReference type="EMBL" id="JAAKZY010000019">
    <property type="protein sequence ID" value="NGO07755.1"/>
    <property type="molecule type" value="Genomic_DNA"/>
</dbReference>
<dbReference type="GO" id="GO:0005975">
    <property type="term" value="P:carbohydrate metabolic process"/>
    <property type="evidence" value="ECO:0007669"/>
    <property type="project" value="InterPro"/>
</dbReference>
<feature type="domain" description="Non-reducing end beta-L-arabinofuranosidase-like GH127 catalytic" evidence="1">
    <location>
        <begin position="26"/>
        <end position="418"/>
    </location>
</feature>
<evidence type="ECO:0000313" key="5">
    <source>
        <dbReference type="Proteomes" id="UP000472335"/>
    </source>
</evidence>
<dbReference type="Gene3D" id="1.50.10.20">
    <property type="match status" value="1"/>
</dbReference>
<dbReference type="Pfam" id="PF20736">
    <property type="entry name" value="Glyco_hydro127M"/>
    <property type="match status" value="1"/>
</dbReference>
<dbReference type="Proteomes" id="UP000472335">
    <property type="component" value="Unassembled WGS sequence"/>
</dbReference>
<feature type="domain" description="Non-reducing end beta-L-arabinofuranosidase-like GH127 C-terminal" evidence="3">
    <location>
        <begin position="523"/>
        <end position="622"/>
    </location>
</feature>
<evidence type="ECO:0000259" key="3">
    <source>
        <dbReference type="Pfam" id="PF20737"/>
    </source>
</evidence>
<comment type="caution">
    <text evidence="4">The sequence shown here is derived from an EMBL/GenBank/DDBJ whole genome shotgun (WGS) entry which is preliminary data.</text>
</comment>
<evidence type="ECO:0000313" key="4">
    <source>
        <dbReference type="EMBL" id="NGO07755.1"/>
    </source>
</evidence>
<organism evidence="4 5">
    <name type="scientific">Streptomyces scabichelini</name>
    <dbReference type="NCBI Taxonomy" id="2711217"/>
    <lineage>
        <taxon>Bacteria</taxon>
        <taxon>Bacillati</taxon>
        <taxon>Actinomycetota</taxon>
        <taxon>Actinomycetes</taxon>
        <taxon>Kitasatosporales</taxon>
        <taxon>Streptomycetaceae</taxon>
        <taxon>Streptomyces</taxon>
    </lineage>
</organism>
<gene>
    <name evidence="4" type="ORF">G5C60_08820</name>
</gene>
<dbReference type="SUPFAM" id="SSF48208">
    <property type="entry name" value="Six-hairpin glycosidases"/>
    <property type="match status" value="1"/>
</dbReference>
<keyword evidence="5" id="KW-1185">Reference proteome</keyword>
<dbReference type="InterPro" id="IPR012878">
    <property type="entry name" value="Beta-AFase-like_GH127_cat"/>
</dbReference>
<keyword evidence="4" id="KW-0378">Hydrolase</keyword>
<dbReference type="PANTHER" id="PTHR43465:SF2">
    <property type="entry name" value="DUF1680 DOMAIN PROTEIN (AFU_ORTHOLOGUE AFUA_1G08910)"/>
    <property type="match status" value="1"/>
</dbReference>